<dbReference type="RefSeq" id="WP_072291830.1">
    <property type="nucleotide sequence ID" value="NZ_JAUOQO010000007.1"/>
</dbReference>
<feature type="domain" description="HTH araC/xylS-type" evidence="4">
    <location>
        <begin position="151"/>
        <end position="249"/>
    </location>
</feature>
<protein>
    <submittedName>
        <fullName evidence="5">Helix-turn-helix transcriptional regulator</fullName>
    </submittedName>
</protein>
<dbReference type="SMART" id="SM00342">
    <property type="entry name" value="HTH_ARAC"/>
    <property type="match status" value="1"/>
</dbReference>
<organism evidence="5 6">
    <name type="scientific">Staphylococcus pasteuri_A</name>
    <dbReference type="NCBI Taxonomy" id="3062664"/>
    <lineage>
        <taxon>Bacteria</taxon>
        <taxon>Bacillati</taxon>
        <taxon>Bacillota</taxon>
        <taxon>Bacilli</taxon>
        <taxon>Bacillales</taxon>
        <taxon>Staphylococcaceae</taxon>
        <taxon>Staphylococcus</taxon>
    </lineage>
</organism>
<proteinExistence type="predicted"/>
<accession>A0AAW7YVU9</accession>
<dbReference type="Pfam" id="PF12833">
    <property type="entry name" value="HTH_18"/>
    <property type="match status" value="1"/>
</dbReference>
<keyword evidence="3" id="KW-0804">Transcription</keyword>
<gene>
    <name evidence="5" type="ORF">Q4528_09005</name>
</gene>
<dbReference type="Proteomes" id="UP001170310">
    <property type="component" value="Unassembled WGS sequence"/>
</dbReference>
<comment type="caution">
    <text evidence="5">The sequence shown here is derived from an EMBL/GenBank/DDBJ whole genome shotgun (WGS) entry which is preliminary data.</text>
</comment>
<dbReference type="Gene3D" id="1.10.10.60">
    <property type="entry name" value="Homeodomain-like"/>
    <property type="match status" value="1"/>
</dbReference>
<dbReference type="PROSITE" id="PS01124">
    <property type="entry name" value="HTH_ARAC_FAMILY_2"/>
    <property type="match status" value="1"/>
</dbReference>
<dbReference type="EMBL" id="JAUOQO010000007">
    <property type="protein sequence ID" value="MDO6574298.1"/>
    <property type="molecule type" value="Genomic_DNA"/>
</dbReference>
<keyword evidence="6" id="KW-1185">Reference proteome</keyword>
<dbReference type="InterPro" id="IPR018060">
    <property type="entry name" value="HTH_AraC"/>
</dbReference>
<dbReference type="PANTHER" id="PTHR43280:SF34">
    <property type="entry name" value="ARAC-FAMILY TRANSCRIPTIONAL REGULATOR"/>
    <property type="match status" value="1"/>
</dbReference>
<dbReference type="GO" id="GO:0043565">
    <property type="term" value="F:sequence-specific DNA binding"/>
    <property type="evidence" value="ECO:0007669"/>
    <property type="project" value="InterPro"/>
</dbReference>
<dbReference type="AlphaFoldDB" id="A0AAW7YVU9"/>
<sequence>MIENYSIRVFKNLIINNSKETNVKLVYWLKGNGDILINLKRYKMQTGSIALIMINDVYQINSEEQAITSLIEISAKDFMRFMTPGTSLLGGEINSENHTRISWLLKKLIELRCINQTQYMTIDKVIKYLCIELCSVDSNINDNEKLSFIAEPVHEYLVKNHSQKIIKSDLVSATKIPSQLLTEMFRHTPFNSFNQYLNHIRLRFCLLDIISTNLPIEDIAGKHGFNHYSRFIQLFKEAYGQTPKLIRKKYIGTSISNNETEEIKLDENVFKLIRNIEKGSNNTSIQCDIQFSAQDKQNCIFPYQLYIEMNKLMTLSHFDLLKLKNKLNYRSNEIHLIIDVDFELIMQNIKIFEDNITQLLTLMDDVHMTPVYKIKTKQSKYFTAQERIALQQFMNTLFQVSRRFRNENIEFLMHELSLFEIKELKQILNSYFDNHILLWRPNEEQLAIVEQVETFVDYIILPINQTDKIKLAQPNKLMISNLFTNTTKELIDIVDLKNLKNIFKHLCNMRSIHLYWQHLDLKEKQSSQISLSDSILFMLNIFNQLRGDIVYLDTQLLVTNYKNEYQCIALFDLPISKNPNVEQVQLNFSSINKITHAEINMINYQTFMKPMKNDNESIVSEMKIENLYWIGEMTKKDIEESLIRLPSMTIAHIKILI</sequence>
<evidence type="ECO:0000256" key="3">
    <source>
        <dbReference type="ARBA" id="ARBA00023163"/>
    </source>
</evidence>
<dbReference type="GO" id="GO:0003700">
    <property type="term" value="F:DNA-binding transcription factor activity"/>
    <property type="evidence" value="ECO:0007669"/>
    <property type="project" value="InterPro"/>
</dbReference>
<name>A0AAW7YVU9_9STAP</name>
<evidence type="ECO:0000256" key="2">
    <source>
        <dbReference type="ARBA" id="ARBA00023125"/>
    </source>
</evidence>
<evidence type="ECO:0000256" key="1">
    <source>
        <dbReference type="ARBA" id="ARBA00023015"/>
    </source>
</evidence>
<dbReference type="PANTHER" id="PTHR43280">
    <property type="entry name" value="ARAC-FAMILY TRANSCRIPTIONAL REGULATOR"/>
    <property type="match status" value="1"/>
</dbReference>
<keyword evidence="2" id="KW-0238">DNA-binding</keyword>
<dbReference type="InterPro" id="IPR009057">
    <property type="entry name" value="Homeodomain-like_sf"/>
</dbReference>
<evidence type="ECO:0000259" key="4">
    <source>
        <dbReference type="PROSITE" id="PS01124"/>
    </source>
</evidence>
<evidence type="ECO:0000313" key="5">
    <source>
        <dbReference type="EMBL" id="MDO6574298.1"/>
    </source>
</evidence>
<dbReference type="SUPFAM" id="SSF46689">
    <property type="entry name" value="Homeodomain-like"/>
    <property type="match status" value="1"/>
</dbReference>
<reference evidence="5" key="1">
    <citation type="submission" date="2023-07" db="EMBL/GenBank/DDBJ databases">
        <title>Genome content predicts the carbon catabolic preferences of heterotrophic bacteria.</title>
        <authorList>
            <person name="Gralka M."/>
        </authorList>
    </citation>
    <scope>NUCLEOTIDE SEQUENCE</scope>
    <source>
        <strain evidence="5">E2R20</strain>
    </source>
</reference>
<keyword evidence="1" id="KW-0805">Transcription regulation</keyword>
<evidence type="ECO:0000313" key="6">
    <source>
        <dbReference type="Proteomes" id="UP001170310"/>
    </source>
</evidence>